<reference evidence="2" key="1">
    <citation type="journal article" date="2023" name="Nat. Commun.">
        <title>Identification of a novel Human Milk Oligosaccharides utilization cluster in the infant gut commensal Bacteroides dorei.</title>
        <authorList>
            <person name="Kijner S."/>
            <person name="Ennis D."/>
            <person name="Shmorak S."/>
            <person name="Florentin A."/>
            <person name="Yassour M."/>
        </authorList>
    </citation>
    <scope>NUCLEOTIDE SEQUENCE</scope>
    <source>
        <strain evidence="2">2</strain>
    </source>
</reference>
<dbReference type="GO" id="GO:0005975">
    <property type="term" value="P:carbohydrate metabolic process"/>
    <property type="evidence" value="ECO:0007669"/>
    <property type="project" value="UniProtKB-ARBA"/>
</dbReference>
<dbReference type="SUPFAM" id="SSF49899">
    <property type="entry name" value="Concanavalin A-like lectins/glucanases"/>
    <property type="match status" value="1"/>
</dbReference>
<dbReference type="PANTHER" id="PTHR42812:SF12">
    <property type="entry name" value="BETA-XYLOSIDASE-RELATED"/>
    <property type="match status" value="1"/>
</dbReference>
<evidence type="ECO:0000313" key="3">
    <source>
        <dbReference type="Proteomes" id="UP001177934"/>
    </source>
</evidence>
<dbReference type="GO" id="GO:0004553">
    <property type="term" value="F:hydrolase activity, hydrolyzing O-glycosyl compounds"/>
    <property type="evidence" value="ECO:0007669"/>
    <property type="project" value="UniProtKB-ARBA"/>
</dbReference>
<gene>
    <name evidence="2" type="ORF">QNN11_05140</name>
</gene>
<dbReference type="Pfam" id="PF17851">
    <property type="entry name" value="GH43_C2"/>
    <property type="match status" value="1"/>
</dbReference>
<organism evidence="2 3">
    <name type="scientific">Phocaeicola dorei</name>
    <dbReference type="NCBI Taxonomy" id="357276"/>
    <lineage>
        <taxon>Bacteria</taxon>
        <taxon>Pseudomonadati</taxon>
        <taxon>Bacteroidota</taxon>
        <taxon>Bacteroidia</taxon>
        <taxon>Bacteroidales</taxon>
        <taxon>Bacteroidaceae</taxon>
        <taxon>Phocaeicola</taxon>
    </lineage>
</organism>
<dbReference type="InterPro" id="IPR013320">
    <property type="entry name" value="ConA-like_dom_sf"/>
</dbReference>
<accession>A0AA95KNW7</accession>
<dbReference type="Gene3D" id="2.60.120.200">
    <property type="match status" value="1"/>
</dbReference>
<evidence type="ECO:0000259" key="1">
    <source>
        <dbReference type="Pfam" id="PF17851"/>
    </source>
</evidence>
<dbReference type="InterPro" id="IPR041542">
    <property type="entry name" value="GH43_C2"/>
</dbReference>
<protein>
    <recommendedName>
        <fullName evidence="1">Beta-xylosidase C-terminal Concanavalin A-like domain-containing protein</fullName>
    </recommendedName>
</protein>
<dbReference type="EMBL" id="CP126056">
    <property type="protein sequence ID" value="WHX11825.1"/>
    <property type="molecule type" value="Genomic_DNA"/>
</dbReference>
<dbReference type="AlphaFoldDB" id="A0AA95KNW7"/>
<sequence>MRIPEQPFHHFADGNLFLSLRPEMADSLVCPSMLLRRVHSHNFSATTTMSFSTRRVNEWAGLVLYRTAKGYYSLLKGKNEIRLTKVLLGKKTIIATLPWKEKSVILRLVAKGATLTFYAGLSNDMLYQVGEVQSVDAVSDNKVNRFNGTGVGIYATSNGKQSINKASYQWFEYKEEN</sequence>
<feature type="domain" description="Beta-xylosidase C-terminal Concanavalin A-like" evidence="1">
    <location>
        <begin position="3"/>
        <end position="174"/>
    </location>
</feature>
<dbReference type="InterPro" id="IPR051795">
    <property type="entry name" value="Glycosyl_Hydrlase_43"/>
</dbReference>
<dbReference type="PANTHER" id="PTHR42812">
    <property type="entry name" value="BETA-XYLOSIDASE"/>
    <property type="match status" value="1"/>
</dbReference>
<proteinExistence type="predicted"/>
<name>A0AA95KNW7_9BACT</name>
<dbReference type="Proteomes" id="UP001177934">
    <property type="component" value="Chromosome"/>
</dbReference>
<evidence type="ECO:0000313" key="2">
    <source>
        <dbReference type="EMBL" id="WHX11825.1"/>
    </source>
</evidence>